<dbReference type="InterPro" id="IPR053781">
    <property type="entry name" value="F-box_AtFBL13-like"/>
</dbReference>
<dbReference type="PANTHER" id="PTHR31293">
    <property type="entry name" value="RNI-LIKE SUPERFAMILY PROTEIN"/>
    <property type="match status" value="1"/>
</dbReference>
<dbReference type="Gene3D" id="1.20.1280.50">
    <property type="match status" value="1"/>
</dbReference>
<dbReference type="PROSITE" id="PS50181">
    <property type="entry name" value="FBOX"/>
    <property type="match status" value="1"/>
</dbReference>
<feature type="transmembrane region" description="Helical" evidence="1">
    <location>
        <begin position="92"/>
        <end position="112"/>
    </location>
</feature>
<dbReference type="PANTHER" id="PTHR31293:SF12">
    <property type="entry name" value="RNI-LIKE SUPERFAMILY PROTEIN"/>
    <property type="match status" value="1"/>
</dbReference>
<sequence length="113" mass="12818">MAQNNTRNRISNLPDSLLCHILSFLPTIEAVATSLLSSRWKTVWTLVPNLYFDVDKIEAISNSSSSDQYHVTFAQILFRVWALRNVNRVQKVSPKVVSILILILLISIHVSVQ</sequence>
<keyword evidence="1" id="KW-0472">Membrane</keyword>
<dbReference type="AlphaFoldDB" id="A0A2N9GEC6"/>
<dbReference type="Pfam" id="PF00646">
    <property type="entry name" value="F-box"/>
    <property type="match status" value="1"/>
</dbReference>
<dbReference type="InterPro" id="IPR055294">
    <property type="entry name" value="FBL60-like"/>
</dbReference>
<evidence type="ECO:0000259" key="2">
    <source>
        <dbReference type="PROSITE" id="PS50181"/>
    </source>
</evidence>
<keyword evidence="1" id="KW-0812">Transmembrane</keyword>
<dbReference type="InterPro" id="IPR001810">
    <property type="entry name" value="F-box_dom"/>
</dbReference>
<dbReference type="CDD" id="cd22160">
    <property type="entry name" value="F-box_AtFBL13-like"/>
    <property type="match status" value="1"/>
</dbReference>
<name>A0A2N9GEC6_FAGSY</name>
<protein>
    <recommendedName>
        <fullName evidence="2">F-box domain-containing protein</fullName>
    </recommendedName>
</protein>
<proteinExistence type="predicted"/>
<feature type="domain" description="F-box" evidence="2">
    <location>
        <begin position="7"/>
        <end position="54"/>
    </location>
</feature>
<dbReference type="SUPFAM" id="SSF81383">
    <property type="entry name" value="F-box domain"/>
    <property type="match status" value="1"/>
</dbReference>
<keyword evidence="1" id="KW-1133">Transmembrane helix</keyword>
<dbReference type="SMART" id="SM00256">
    <property type="entry name" value="FBOX"/>
    <property type="match status" value="1"/>
</dbReference>
<evidence type="ECO:0000313" key="3">
    <source>
        <dbReference type="EMBL" id="SPC97768.1"/>
    </source>
</evidence>
<gene>
    <name evidence="3" type="ORF">FSB_LOCUS25650</name>
</gene>
<dbReference type="InterPro" id="IPR036047">
    <property type="entry name" value="F-box-like_dom_sf"/>
</dbReference>
<dbReference type="EMBL" id="OIVN01001797">
    <property type="protein sequence ID" value="SPC97768.1"/>
    <property type="molecule type" value="Genomic_DNA"/>
</dbReference>
<evidence type="ECO:0000256" key="1">
    <source>
        <dbReference type="SAM" id="Phobius"/>
    </source>
</evidence>
<reference evidence="3" key="1">
    <citation type="submission" date="2018-02" db="EMBL/GenBank/DDBJ databases">
        <authorList>
            <person name="Cohen D.B."/>
            <person name="Kent A.D."/>
        </authorList>
    </citation>
    <scope>NUCLEOTIDE SEQUENCE</scope>
</reference>
<organism evidence="3">
    <name type="scientific">Fagus sylvatica</name>
    <name type="common">Beechnut</name>
    <dbReference type="NCBI Taxonomy" id="28930"/>
    <lineage>
        <taxon>Eukaryota</taxon>
        <taxon>Viridiplantae</taxon>
        <taxon>Streptophyta</taxon>
        <taxon>Embryophyta</taxon>
        <taxon>Tracheophyta</taxon>
        <taxon>Spermatophyta</taxon>
        <taxon>Magnoliopsida</taxon>
        <taxon>eudicotyledons</taxon>
        <taxon>Gunneridae</taxon>
        <taxon>Pentapetalae</taxon>
        <taxon>rosids</taxon>
        <taxon>fabids</taxon>
        <taxon>Fagales</taxon>
        <taxon>Fagaceae</taxon>
        <taxon>Fagus</taxon>
    </lineage>
</organism>
<accession>A0A2N9GEC6</accession>